<sequence>MSSTSAPPGDANSAEHAGLRAPGSGDDESAGSPREPARAQLRAGAAEGGAAAEWARAQLSAASAGRRESVGQLEEHAQGGFGWPGSAEPRGRRAAVVEPAAFRERTSCRACACFVHFADASQPGAGVRVTCARGESIPEPALFDRSSGTPAGHRPPAVRAVPRRRVTRSRRSARRARTN</sequence>
<evidence type="ECO:0000313" key="3">
    <source>
        <dbReference type="Proteomes" id="UP001501102"/>
    </source>
</evidence>
<comment type="caution">
    <text evidence="2">The sequence shown here is derived from an EMBL/GenBank/DDBJ whole genome shotgun (WGS) entry which is preliminary data.</text>
</comment>
<feature type="compositionally biased region" description="Basic residues" evidence="1">
    <location>
        <begin position="161"/>
        <end position="179"/>
    </location>
</feature>
<feature type="region of interest" description="Disordered" evidence="1">
    <location>
        <begin position="1"/>
        <end position="91"/>
    </location>
</feature>
<feature type="region of interest" description="Disordered" evidence="1">
    <location>
        <begin position="139"/>
        <end position="179"/>
    </location>
</feature>
<dbReference type="EMBL" id="BAAAXZ010000117">
    <property type="protein sequence ID" value="GAA2933304.1"/>
    <property type="molecule type" value="Genomic_DNA"/>
</dbReference>
<organism evidence="2 3">
    <name type="scientific">Streptomyces thioluteus</name>
    <dbReference type="NCBI Taxonomy" id="66431"/>
    <lineage>
        <taxon>Bacteria</taxon>
        <taxon>Bacillati</taxon>
        <taxon>Actinomycetota</taxon>
        <taxon>Actinomycetes</taxon>
        <taxon>Kitasatosporales</taxon>
        <taxon>Streptomycetaceae</taxon>
        <taxon>Streptomyces</taxon>
    </lineage>
</organism>
<reference evidence="2 3" key="1">
    <citation type="journal article" date="2019" name="Int. J. Syst. Evol. Microbiol.">
        <title>The Global Catalogue of Microorganisms (GCM) 10K type strain sequencing project: providing services to taxonomists for standard genome sequencing and annotation.</title>
        <authorList>
            <consortium name="The Broad Institute Genomics Platform"/>
            <consortium name="The Broad Institute Genome Sequencing Center for Infectious Disease"/>
            <person name="Wu L."/>
            <person name="Ma J."/>
        </authorList>
    </citation>
    <scope>NUCLEOTIDE SEQUENCE [LARGE SCALE GENOMIC DNA]</scope>
    <source>
        <strain evidence="2 3">JCM 4087</strain>
    </source>
</reference>
<protein>
    <submittedName>
        <fullName evidence="2">Uncharacterized protein</fullName>
    </submittedName>
</protein>
<gene>
    <name evidence="2" type="ORF">GCM10020221_31340</name>
</gene>
<accession>A0ABN3X0C7</accession>
<keyword evidence="3" id="KW-1185">Reference proteome</keyword>
<proteinExistence type="predicted"/>
<evidence type="ECO:0000256" key="1">
    <source>
        <dbReference type="SAM" id="MobiDB-lite"/>
    </source>
</evidence>
<dbReference type="Proteomes" id="UP001501102">
    <property type="component" value="Unassembled WGS sequence"/>
</dbReference>
<name>A0ABN3X0C7_STRTU</name>
<evidence type="ECO:0000313" key="2">
    <source>
        <dbReference type="EMBL" id="GAA2933304.1"/>
    </source>
</evidence>
<feature type="compositionally biased region" description="Low complexity" evidence="1">
    <location>
        <begin position="38"/>
        <end position="59"/>
    </location>
</feature>
<feature type="compositionally biased region" description="Basic and acidic residues" evidence="1">
    <location>
        <begin position="65"/>
        <end position="77"/>
    </location>
</feature>